<evidence type="ECO:0000313" key="3">
    <source>
        <dbReference type="EMBL" id="SEA83447.1"/>
    </source>
</evidence>
<dbReference type="RefSeq" id="WP_139285395.1">
    <property type="nucleotide sequence ID" value="NZ_CAXIQL010000036.1"/>
</dbReference>
<dbReference type="Pfam" id="PF13511">
    <property type="entry name" value="DUF4124"/>
    <property type="match status" value="1"/>
</dbReference>
<evidence type="ECO:0000259" key="2">
    <source>
        <dbReference type="Pfam" id="PF13511"/>
    </source>
</evidence>
<organism evidence="3 4">
    <name type="scientific">Acidovorax soli</name>
    <dbReference type="NCBI Taxonomy" id="592050"/>
    <lineage>
        <taxon>Bacteria</taxon>
        <taxon>Pseudomonadati</taxon>
        <taxon>Pseudomonadota</taxon>
        <taxon>Betaproteobacteria</taxon>
        <taxon>Burkholderiales</taxon>
        <taxon>Comamonadaceae</taxon>
        <taxon>Acidovorax</taxon>
    </lineage>
</organism>
<evidence type="ECO:0000256" key="1">
    <source>
        <dbReference type="SAM" id="SignalP"/>
    </source>
</evidence>
<dbReference type="AlphaFoldDB" id="A0A1H4EF51"/>
<accession>A0A1H4EF51</accession>
<gene>
    <name evidence="3" type="ORF">SAMN05421875_13437</name>
</gene>
<dbReference type="GeneID" id="34234786"/>
<evidence type="ECO:0000313" key="4">
    <source>
        <dbReference type="Proteomes" id="UP000199002"/>
    </source>
</evidence>
<keyword evidence="1" id="KW-0732">Signal</keyword>
<dbReference type="EMBL" id="FNQJ01000034">
    <property type="protein sequence ID" value="SEA83447.1"/>
    <property type="molecule type" value="Genomic_DNA"/>
</dbReference>
<feature type="signal peptide" evidence="1">
    <location>
        <begin position="1"/>
        <end position="20"/>
    </location>
</feature>
<feature type="domain" description="DUF4124" evidence="2">
    <location>
        <begin position="13"/>
        <end position="58"/>
    </location>
</feature>
<keyword evidence="4" id="KW-1185">Reference proteome</keyword>
<sequence length="196" mass="21054">MFKPAILLTAVMLSATPAWAINKCTGHDGKVVFQDAPCADGKGERLNIRSTSAPAASAGATGDAQARLEKMKRDNEMAEAIRTRKPLVGMTLAQLQEAMGPATKVNANNYNGTQSEQVIYERPQETWLVYTRNGVVDSIQHRPGAPIGSTPSRATGPCPTQHEINNAITSASSMTVSDAERAERWKTIRAMQACGK</sequence>
<feature type="chain" id="PRO_5011713966" description="DUF4124 domain-containing protein" evidence="1">
    <location>
        <begin position="21"/>
        <end position="196"/>
    </location>
</feature>
<dbReference type="InterPro" id="IPR025392">
    <property type="entry name" value="DUF4124"/>
</dbReference>
<protein>
    <recommendedName>
        <fullName evidence="2">DUF4124 domain-containing protein</fullName>
    </recommendedName>
</protein>
<name>A0A1H4EF51_9BURK</name>
<proteinExistence type="predicted"/>
<dbReference type="Proteomes" id="UP000199002">
    <property type="component" value="Unassembled WGS sequence"/>
</dbReference>
<reference evidence="4" key="1">
    <citation type="submission" date="2016-10" db="EMBL/GenBank/DDBJ databases">
        <authorList>
            <person name="Varghese N."/>
            <person name="Submissions S."/>
        </authorList>
    </citation>
    <scope>NUCLEOTIDE SEQUENCE [LARGE SCALE GENOMIC DNA]</scope>
    <source>
        <strain evidence="4">DSM 25157</strain>
    </source>
</reference>